<comment type="subunit">
    <text evidence="4">Monomer.</text>
</comment>
<dbReference type="GO" id="GO:0016791">
    <property type="term" value="F:phosphatase activity"/>
    <property type="evidence" value="ECO:0007669"/>
    <property type="project" value="InterPro"/>
</dbReference>
<dbReference type="InterPro" id="IPR023214">
    <property type="entry name" value="HAD_sf"/>
</dbReference>
<proteinExistence type="inferred from homology"/>
<dbReference type="NCBIfam" id="TIGR01656">
    <property type="entry name" value="Histidinol-ppas"/>
    <property type="match status" value="1"/>
</dbReference>
<comment type="similarity">
    <text evidence="3">Belongs to the GmhB family.</text>
</comment>
<dbReference type="PANTHER" id="PTHR42891">
    <property type="entry name" value="D-GLYCERO-BETA-D-MANNO-HEPTOSE-1,7-BISPHOSPHATE 7-PHOSPHATASE"/>
    <property type="match status" value="1"/>
</dbReference>
<dbReference type="AlphaFoldDB" id="A0A9D1K4F4"/>
<keyword evidence="6" id="KW-0479">Metal-binding</keyword>
<dbReference type="Gene3D" id="3.90.550.10">
    <property type="entry name" value="Spore Coat Polysaccharide Biosynthesis Protein SpsA, Chain A"/>
    <property type="match status" value="1"/>
</dbReference>
<evidence type="ECO:0000256" key="5">
    <source>
        <dbReference type="ARBA" id="ARBA00022490"/>
    </source>
</evidence>
<evidence type="ECO:0000256" key="7">
    <source>
        <dbReference type="ARBA" id="ARBA00022801"/>
    </source>
</evidence>
<dbReference type="InterPro" id="IPR013954">
    <property type="entry name" value="PNK3P"/>
</dbReference>
<evidence type="ECO:0000256" key="4">
    <source>
        <dbReference type="ARBA" id="ARBA00011245"/>
    </source>
</evidence>
<name>A0A9D1K4F4_9BACT</name>
<comment type="subcellular location">
    <subcellularLocation>
        <location evidence="2">Cytoplasm</location>
    </subcellularLocation>
</comment>
<dbReference type="GO" id="GO:0005975">
    <property type="term" value="P:carbohydrate metabolic process"/>
    <property type="evidence" value="ECO:0007669"/>
    <property type="project" value="InterPro"/>
</dbReference>
<dbReference type="InterPro" id="IPR005835">
    <property type="entry name" value="NTP_transferase_dom"/>
</dbReference>
<reference evidence="11" key="2">
    <citation type="journal article" date="2021" name="PeerJ">
        <title>Extensive microbial diversity within the chicken gut microbiome revealed by metagenomics and culture.</title>
        <authorList>
            <person name="Gilroy R."/>
            <person name="Ravi A."/>
            <person name="Getino M."/>
            <person name="Pursley I."/>
            <person name="Horton D.L."/>
            <person name="Alikhan N.F."/>
            <person name="Baker D."/>
            <person name="Gharbi K."/>
            <person name="Hall N."/>
            <person name="Watson M."/>
            <person name="Adriaenssens E.M."/>
            <person name="Foster-Nyarko E."/>
            <person name="Jarju S."/>
            <person name="Secka A."/>
            <person name="Antonio M."/>
            <person name="Oren A."/>
            <person name="Chaudhuri R.R."/>
            <person name="La Ragione R."/>
            <person name="Hildebrand F."/>
            <person name="Pallen M.J."/>
        </authorList>
    </citation>
    <scope>NUCLEOTIDE SEQUENCE</scope>
    <source>
        <strain evidence="11">CHK152-2994</strain>
    </source>
</reference>
<dbReference type="Pfam" id="PF08645">
    <property type="entry name" value="PNK3P"/>
    <property type="match status" value="1"/>
</dbReference>
<comment type="cofactor">
    <cofactor evidence="1">
        <name>Mg(2+)</name>
        <dbReference type="ChEBI" id="CHEBI:18420"/>
    </cofactor>
</comment>
<evidence type="ECO:0000313" key="12">
    <source>
        <dbReference type="Proteomes" id="UP000824139"/>
    </source>
</evidence>
<accession>A0A9D1K4F4</accession>
<gene>
    <name evidence="11" type="ORF">IAD41_05600</name>
</gene>
<evidence type="ECO:0000256" key="6">
    <source>
        <dbReference type="ARBA" id="ARBA00022723"/>
    </source>
</evidence>
<reference evidence="11" key="1">
    <citation type="submission" date="2020-10" db="EMBL/GenBank/DDBJ databases">
        <authorList>
            <person name="Gilroy R."/>
        </authorList>
    </citation>
    <scope>NUCLEOTIDE SEQUENCE</scope>
    <source>
        <strain evidence="11">CHK152-2994</strain>
    </source>
</reference>
<dbReference type="SUPFAM" id="SSF56784">
    <property type="entry name" value="HAD-like"/>
    <property type="match status" value="1"/>
</dbReference>
<evidence type="ECO:0000256" key="3">
    <source>
        <dbReference type="ARBA" id="ARBA00005628"/>
    </source>
</evidence>
<dbReference type="InterPro" id="IPR036412">
    <property type="entry name" value="HAD-like_sf"/>
</dbReference>
<keyword evidence="8" id="KW-0119">Carbohydrate metabolism</keyword>
<sequence>GYKSEIIEENFKNLKNTIFIKEETALGTGGAILNAYNALKEDFYVINGDTFFDIDYSLFEDFSKNKPCTIALRYTNNISRYGMVEINEDFKITSFVEKGSLPENRIDGYINGGIYYLKKEVLKNFVKNFNGEFISLETEIFPKLLSSDKLYGLPLGGCFIDIGIPQDYSKAQELIPSWIKKKAKPALFIDKDGTLIVNTEYPHGRDFQIIESTIDIVKKYSEQGYHIVMVTNQAGVAKEKFSFTDMQENFEGIKEFYKTKGLKFDDIEFCPFHKDGTRIEYHFDTILRKPNPGMILKACDSLKIDLKNSIMIGDNPEIDNIKLPYLKCEILNEKELV</sequence>
<keyword evidence="5" id="KW-0963">Cytoplasm</keyword>
<dbReference type="GO" id="GO:0005737">
    <property type="term" value="C:cytoplasm"/>
    <property type="evidence" value="ECO:0007669"/>
    <property type="project" value="UniProtKB-SubCell"/>
</dbReference>
<evidence type="ECO:0000313" key="11">
    <source>
        <dbReference type="EMBL" id="HIS83063.1"/>
    </source>
</evidence>
<dbReference type="EMBL" id="DVJO01000122">
    <property type="protein sequence ID" value="HIS83063.1"/>
    <property type="molecule type" value="Genomic_DNA"/>
</dbReference>
<dbReference type="Pfam" id="PF00483">
    <property type="entry name" value="NTP_transferase"/>
    <property type="match status" value="1"/>
</dbReference>
<feature type="non-terminal residue" evidence="11">
    <location>
        <position position="1"/>
    </location>
</feature>
<dbReference type="InterPro" id="IPR006549">
    <property type="entry name" value="HAD-SF_hydro_IIIA"/>
</dbReference>
<dbReference type="InterPro" id="IPR004446">
    <property type="entry name" value="Heptose_bisP_phosphatase"/>
</dbReference>
<dbReference type="NCBIfam" id="TIGR01662">
    <property type="entry name" value="HAD-SF-IIIA"/>
    <property type="match status" value="1"/>
</dbReference>
<dbReference type="InterPro" id="IPR029044">
    <property type="entry name" value="Nucleotide-diphossugar_trans"/>
</dbReference>
<evidence type="ECO:0000256" key="9">
    <source>
        <dbReference type="ARBA" id="ARBA00031828"/>
    </source>
</evidence>
<keyword evidence="7 11" id="KW-0378">Hydrolase</keyword>
<dbReference type="Proteomes" id="UP000824139">
    <property type="component" value="Unassembled WGS sequence"/>
</dbReference>
<dbReference type="SUPFAM" id="SSF53448">
    <property type="entry name" value="Nucleotide-diphospho-sugar transferases"/>
    <property type="match status" value="1"/>
</dbReference>
<evidence type="ECO:0000256" key="2">
    <source>
        <dbReference type="ARBA" id="ARBA00004496"/>
    </source>
</evidence>
<feature type="domain" description="Nucleotidyl transferase" evidence="10">
    <location>
        <begin position="4"/>
        <end position="174"/>
    </location>
</feature>
<dbReference type="PANTHER" id="PTHR42891:SF1">
    <property type="entry name" value="D-GLYCERO-BETA-D-MANNO-HEPTOSE-1,7-BISPHOSPHATE 7-PHOSPHATASE"/>
    <property type="match status" value="1"/>
</dbReference>
<evidence type="ECO:0000259" key="10">
    <source>
        <dbReference type="Pfam" id="PF00483"/>
    </source>
</evidence>
<dbReference type="GO" id="GO:0046872">
    <property type="term" value="F:metal ion binding"/>
    <property type="evidence" value="ECO:0007669"/>
    <property type="project" value="UniProtKB-KW"/>
</dbReference>
<dbReference type="InterPro" id="IPR006543">
    <property type="entry name" value="Histidinol-phos"/>
</dbReference>
<comment type="caution">
    <text evidence="11">The sequence shown here is derived from an EMBL/GenBank/DDBJ whole genome shotgun (WGS) entry which is preliminary data.</text>
</comment>
<dbReference type="Gene3D" id="3.40.50.1000">
    <property type="entry name" value="HAD superfamily/HAD-like"/>
    <property type="match status" value="1"/>
</dbReference>
<protein>
    <recommendedName>
        <fullName evidence="9">D,D-heptose 1,7-bisphosphate phosphatase</fullName>
    </recommendedName>
</protein>
<organism evidence="11 12">
    <name type="scientific">Candidatus Scatenecus faecavium</name>
    <dbReference type="NCBI Taxonomy" id="2840915"/>
    <lineage>
        <taxon>Bacteria</taxon>
        <taxon>Candidatus Scatenecus</taxon>
    </lineage>
</organism>
<evidence type="ECO:0000256" key="8">
    <source>
        <dbReference type="ARBA" id="ARBA00023277"/>
    </source>
</evidence>
<evidence type="ECO:0000256" key="1">
    <source>
        <dbReference type="ARBA" id="ARBA00001946"/>
    </source>
</evidence>